<comment type="caution">
    <text evidence="9">The sequence shown here is derived from an EMBL/GenBank/DDBJ whole genome shotgun (WGS) entry which is preliminary data.</text>
</comment>
<accession>A0A286U7I1</accession>
<dbReference type="GO" id="GO:0016853">
    <property type="term" value="F:isomerase activity"/>
    <property type="evidence" value="ECO:0007669"/>
    <property type="project" value="UniProtKB-KW"/>
</dbReference>
<evidence type="ECO:0000313" key="10">
    <source>
        <dbReference type="Proteomes" id="UP000217199"/>
    </source>
</evidence>
<protein>
    <recommendedName>
        <fullName evidence="8">C-8 sterol isomerase</fullName>
        <ecNumber evidence="8">5.-.-.-</ecNumber>
    </recommendedName>
    <alternativeName>
        <fullName evidence="8">Delta-8--delta-7 sterol isomerase</fullName>
    </alternativeName>
</protein>
<dbReference type="InterPro" id="IPR006716">
    <property type="entry name" value="ERG2_sigma1_rcpt-like"/>
</dbReference>
<dbReference type="FunCoup" id="A0A286U7I1">
    <property type="interactions" value="165"/>
</dbReference>
<keyword evidence="10" id="KW-1185">Reference proteome</keyword>
<evidence type="ECO:0000256" key="6">
    <source>
        <dbReference type="ARBA" id="ARBA00023136"/>
    </source>
</evidence>
<dbReference type="GO" id="GO:0006696">
    <property type="term" value="P:ergosterol biosynthetic process"/>
    <property type="evidence" value="ECO:0007669"/>
    <property type="project" value="TreeGrafter"/>
</dbReference>
<keyword evidence="3" id="KW-0812">Transmembrane</keyword>
<proteinExistence type="inferred from homology"/>
<dbReference type="OrthoDB" id="347124at2759"/>
<evidence type="ECO:0000256" key="8">
    <source>
        <dbReference type="RuleBase" id="RU368083"/>
    </source>
</evidence>
<dbReference type="UniPathway" id="UPA00768"/>
<keyword evidence="9" id="KW-0413">Isomerase</keyword>
<comment type="subcellular location">
    <subcellularLocation>
        <location evidence="1">Endoplasmic reticulum membrane</location>
    </subcellularLocation>
</comment>
<organism evidence="9 10">
    <name type="scientific">Pyrrhoderma noxium</name>
    <dbReference type="NCBI Taxonomy" id="2282107"/>
    <lineage>
        <taxon>Eukaryota</taxon>
        <taxon>Fungi</taxon>
        <taxon>Dikarya</taxon>
        <taxon>Basidiomycota</taxon>
        <taxon>Agaricomycotina</taxon>
        <taxon>Agaricomycetes</taxon>
        <taxon>Hymenochaetales</taxon>
        <taxon>Hymenochaetaceae</taxon>
        <taxon>Pyrrhoderma</taxon>
    </lineage>
</organism>
<keyword evidence="5" id="KW-1133">Transmembrane helix</keyword>
<name>A0A286U7I1_9AGAM</name>
<keyword evidence="6" id="KW-0472">Membrane</keyword>
<comment type="function">
    <text evidence="8">Catalyzes the reaction which results in unsaturation at C-7 in the B ring of sterols.</text>
</comment>
<dbReference type="GO" id="GO:0005789">
    <property type="term" value="C:endoplasmic reticulum membrane"/>
    <property type="evidence" value="ECO:0007669"/>
    <property type="project" value="UniProtKB-SubCell"/>
</dbReference>
<evidence type="ECO:0000256" key="2">
    <source>
        <dbReference type="ARBA" id="ARBA00007141"/>
    </source>
</evidence>
<gene>
    <name evidence="9" type="ORF">PNOK_0925300</name>
</gene>
<comment type="pathway">
    <text evidence="7 8">Steroid metabolism; ergosterol biosynthesis.</text>
</comment>
<evidence type="ECO:0000256" key="1">
    <source>
        <dbReference type="ARBA" id="ARBA00004586"/>
    </source>
</evidence>
<dbReference type="EC" id="5.-.-.-" evidence="8"/>
<dbReference type="Proteomes" id="UP000217199">
    <property type="component" value="Unassembled WGS sequence"/>
</dbReference>
<comment type="similarity">
    <text evidence="2 8">Belongs to the ERG2 family.</text>
</comment>
<evidence type="ECO:0000256" key="4">
    <source>
        <dbReference type="ARBA" id="ARBA00022824"/>
    </source>
</evidence>
<dbReference type="PANTHER" id="PTHR10868">
    <property type="entry name" value="SIGMA 1-TYPE OPIOID RECEPTOR-RELATED"/>
    <property type="match status" value="1"/>
</dbReference>
<dbReference type="InParanoid" id="A0A286U7I1"/>
<evidence type="ECO:0000256" key="3">
    <source>
        <dbReference type="ARBA" id="ARBA00022692"/>
    </source>
</evidence>
<dbReference type="STRING" id="2282107.A0A286U7I1"/>
<dbReference type="AlphaFoldDB" id="A0A286U7I1"/>
<reference evidence="9 10" key="1">
    <citation type="journal article" date="2017" name="Mol. Ecol.">
        <title>Comparative and population genomic landscape of Phellinus noxius: A hypervariable fungus causing root rot in trees.</title>
        <authorList>
            <person name="Chung C.L."/>
            <person name="Lee T.J."/>
            <person name="Akiba M."/>
            <person name="Lee H.H."/>
            <person name="Kuo T.H."/>
            <person name="Liu D."/>
            <person name="Ke H.M."/>
            <person name="Yokoi T."/>
            <person name="Roa M.B."/>
            <person name="Lu M.J."/>
            <person name="Chang Y.Y."/>
            <person name="Ann P.J."/>
            <person name="Tsai J.N."/>
            <person name="Chen C.Y."/>
            <person name="Tzean S.S."/>
            <person name="Ota Y."/>
            <person name="Hattori T."/>
            <person name="Sahashi N."/>
            <person name="Liou R.F."/>
            <person name="Kikuchi T."/>
            <person name="Tsai I.J."/>
        </authorList>
    </citation>
    <scope>NUCLEOTIDE SEQUENCE [LARGE SCALE GENOMIC DNA]</scope>
    <source>
        <strain evidence="9 10">FFPRI411160</strain>
    </source>
</reference>
<evidence type="ECO:0000313" key="9">
    <source>
        <dbReference type="EMBL" id="PAV15489.1"/>
    </source>
</evidence>
<dbReference type="EMBL" id="NBII01000010">
    <property type="protein sequence ID" value="PAV15489.1"/>
    <property type="molecule type" value="Genomic_DNA"/>
</dbReference>
<keyword evidence="4" id="KW-0256">Endoplasmic reticulum</keyword>
<evidence type="ECO:0000256" key="7">
    <source>
        <dbReference type="ARBA" id="ARBA00029435"/>
    </source>
</evidence>
<sequence length="291" mass="32504">MRTLVMPRAKGLARRKNKTANINVNNVNAARPGFGTHLSKWFLQLGALALVYTVGKYLDSIRYQFYVFEPEFIHAVARSAVEVHGPNTTLIISHIIENLTTEYPQITSPPVSSSSPPSCSSYSFPPSLFTPTRHTLPGRNNKRISLNPDSEEWVFNNAGGAMGAMYVIHASITEYLIISGTPLGSEGHTGLYPLDNYFYILRGEQWAFSAGDVEKEVYIPGDVHLLKRGTVKQYKMHEDSFALELAQGWIPLMLPFGLADILSSALDPLRFYHTARIIAREMYNNILIGKI</sequence>
<evidence type="ECO:0000256" key="5">
    <source>
        <dbReference type="ARBA" id="ARBA00022989"/>
    </source>
</evidence>
<dbReference type="Pfam" id="PF04622">
    <property type="entry name" value="ERG2_Sigma1R"/>
    <property type="match status" value="2"/>
</dbReference>
<dbReference type="PANTHER" id="PTHR10868:SF1">
    <property type="entry name" value="SIGMA NON-OPIOID INTRACELLULAR RECEPTOR 1"/>
    <property type="match status" value="1"/>
</dbReference>